<dbReference type="Pfam" id="PF12686">
    <property type="entry name" value="DUF3800"/>
    <property type="match status" value="1"/>
</dbReference>
<sequence length="384" mass="45370">MEKAKIFIDEFGNSHLDLSKQGTFSHFVYASIIIPESEVESARTLRKEICKKFRLGNDIKSKNLGDKKYFQKRLDILNYLKENLDFTIDVLVIDKSKLDKDEGGLRFKKTFYKYFQKVLIRKYNQVYSSYNIYLDKLGFDNFRTELVNFIDNYGTQRDLFNPDRTFELSDDKTDEKLVQLADIIAGSLGRLFCLSHYNSESSKIYEILHTRMSVSYYPYLKISNKEVKQTKTLSKEISQLNLESLKNYLELSQKSEDALKRRLLEYLYTNSKIDSERLVPSFELISFLKNFSKTINEDKLRLLIRDLRYEGLFIISHSGKPGYKLASNYSDIEQHFSHFMKYIIPMLNKIKVLNQNISQLSFNKINPLEKDNQFERIKKLIEQL</sequence>
<evidence type="ECO:0000313" key="2">
    <source>
        <dbReference type="Proteomes" id="UP000192360"/>
    </source>
</evidence>
<dbReference type="AlphaFoldDB" id="A0A1W2CHT2"/>
<dbReference type="Proteomes" id="UP000192360">
    <property type="component" value="Unassembled WGS sequence"/>
</dbReference>
<accession>A0A1W2CHT2</accession>
<organism evidence="1 2">
    <name type="scientific">Cellulophaga tyrosinoxydans</name>
    <dbReference type="NCBI Taxonomy" id="504486"/>
    <lineage>
        <taxon>Bacteria</taxon>
        <taxon>Pseudomonadati</taxon>
        <taxon>Bacteroidota</taxon>
        <taxon>Flavobacteriia</taxon>
        <taxon>Flavobacteriales</taxon>
        <taxon>Flavobacteriaceae</taxon>
        <taxon>Cellulophaga</taxon>
    </lineage>
</organism>
<proteinExistence type="predicted"/>
<name>A0A1W2CHT2_9FLAO</name>
<reference evidence="1 2" key="1">
    <citation type="submission" date="2017-04" db="EMBL/GenBank/DDBJ databases">
        <authorList>
            <person name="Afonso C.L."/>
            <person name="Miller P.J."/>
            <person name="Scott M.A."/>
            <person name="Spackman E."/>
            <person name="Goraichik I."/>
            <person name="Dimitrov K.M."/>
            <person name="Suarez D.L."/>
            <person name="Swayne D.E."/>
        </authorList>
    </citation>
    <scope>NUCLEOTIDE SEQUENCE [LARGE SCALE GENOMIC DNA]</scope>
    <source>
        <strain evidence="1 2">DSM 21164</strain>
    </source>
</reference>
<keyword evidence="2" id="KW-1185">Reference proteome</keyword>
<dbReference type="STRING" id="504486.SAMN05660703_3019"/>
<dbReference type="RefSeq" id="WP_159447304.1">
    <property type="nucleotide sequence ID" value="NZ_FWXO01000006.1"/>
</dbReference>
<evidence type="ECO:0000313" key="1">
    <source>
        <dbReference type="EMBL" id="SMC84763.1"/>
    </source>
</evidence>
<dbReference type="InterPro" id="IPR024524">
    <property type="entry name" value="DUF3800"/>
</dbReference>
<dbReference type="OrthoDB" id="6057352at2"/>
<evidence type="ECO:0008006" key="3">
    <source>
        <dbReference type="Google" id="ProtNLM"/>
    </source>
</evidence>
<gene>
    <name evidence="1" type="ORF">SAMN05660703_3019</name>
</gene>
<dbReference type="EMBL" id="FWXO01000006">
    <property type="protein sequence ID" value="SMC84763.1"/>
    <property type="molecule type" value="Genomic_DNA"/>
</dbReference>
<protein>
    <recommendedName>
        <fullName evidence="3">DUF3800 domain-containing protein</fullName>
    </recommendedName>
</protein>